<evidence type="ECO:0000313" key="2">
    <source>
        <dbReference type="EMBL" id="OMJ82467.1"/>
    </source>
</evidence>
<accession>A0A1R2C0G2</accession>
<reference evidence="2 3" key="1">
    <citation type="submission" date="2016-11" db="EMBL/GenBank/DDBJ databases">
        <title>The macronuclear genome of Stentor coeruleus: a giant cell with tiny introns.</title>
        <authorList>
            <person name="Slabodnick M."/>
            <person name="Ruby J.G."/>
            <person name="Reiff S.B."/>
            <person name="Swart E.C."/>
            <person name="Gosai S."/>
            <person name="Prabakaran S."/>
            <person name="Witkowska E."/>
            <person name="Larue G.E."/>
            <person name="Fisher S."/>
            <person name="Freeman R.M."/>
            <person name="Gunawardena J."/>
            <person name="Chu W."/>
            <person name="Stover N.A."/>
            <person name="Gregory B.D."/>
            <person name="Nowacki M."/>
            <person name="Derisi J."/>
            <person name="Roy S.W."/>
            <person name="Marshall W.F."/>
            <person name="Sood P."/>
        </authorList>
    </citation>
    <scope>NUCLEOTIDE SEQUENCE [LARGE SCALE GENOMIC DNA]</scope>
    <source>
        <strain evidence="2">WM001</strain>
    </source>
</reference>
<dbReference type="AlphaFoldDB" id="A0A1R2C0G2"/>
<comment type="caution">
    <text evidence="2">The sequence shown here is derived from an EMBL/GenBank/DDBJ whole genome shotgun (WGS) entry which is preliminary data.</text>
</comment>
<gene>
    <name evidence="2" type="ORF">SteCoe_16814</name>
</gene>
<name>A0A1R2C0G2_9CILI</name>
<organism evidence="2 3">
    <name type="scientific">Stentor coeruleus</name>
    <dbReference type="NCBI Taxonomy" id="5963"/>
    <lineage>
        <taxon>Eukaryota</taxon>
        <taxon>Sar</taxon>
        <taxon>Alveolata</taxon>
        <taxon>Ciliophora</taxon>
        <taxon>Postciliodesmatophora</taxon>
        <taxon>Heterotrichea</taxon>
        <taxon>Heterotrichida</taxon>
        <taxon>Stentoridae</taxon>
        <taxon>Stentor</taxon>
    </lineage>
</organism>
<dbReference type="Proteomes" id="UP000187209">
    <property type="component" value="Unassembled WGS sequence"/>
</dbReference>
<dbReference type="EMBL" id="MPUH01000339">
    <property type="protein sequence ID" value="OMJ82467.1"/>
    <property type="molecule type" value="Genomic_DNA"/>
</dbReference>
<proteinExistence type="predicted"/>
<evidence type="ECO:0000313" key="3">
    <source>
        <dbReference type="Proteomes" id="UP000187209"/>
    </source>
</evidence>
<evidence type="ECO:0000256" key="1">
    <source>
        <dbReference type="SAM" id="MobiDB-lite"/>
    </source>
</evidence>
<keyword evidence="3" id="KW-1185">Reference proteome</keyword>
<feature type="region of interest" description="Disordered" evidence="1">
    <location>
        <begin position="51"/>
        <end position="86"/>
    </location>
</feature>
<protein>
    <submittedName>
        <fullName evidence="2">Uncharacterized protein</fullName>
    </submittedName>
</protein>
<sequence>MEAPKRCTLRRQTQIGRPEHKGFLKIAREKLMKQQTLTAISMETEHFAKHVHRRSHSTNFSTEDSESPKSPQLWFIRKPQGDFGDL</sequence>